<accession>A0A2P2PX22</accession>
<evidence type="ECO:0000313" key="1">
    <source>
        <dbReference type="EMBL" id="MBX59306.1"/>
    </source>
</evidence>
<organism evidence="1">
    <name type="scientific">Rhizophora mucronata</name>
    <name type="common">Asiatic mangrove</name>
    <dbReference type="NCBI Taxonomy" id="61149"/>
    <lineage>
        <taxon>Eukaryota</taxon>
        <taxon>Viridiplantae</taxon>
        <taxon>Streptophyta</taxon>
        <taxon>Embryophyta</taxon>
        <taxon>Tracheophyta</taxon>
        <taxon>Spermatophyta</taxon>
        <taxon>Magnoliopsida</taxon>
        <taxon>eudicotyledons</taxon>
        <taxon>Gunneridae</taxon>
        <taxon>Pentapetalae</taxon>
        <taxon>rosids</taxon>
        <taxon>fabids</taxon>
        <taxon>Malpighiales</taxon>
        <taxon>Rhizophoraceae</taxon>
        <taxon>Rhizophora</taxon>
    </lineage>
</organism>
<dbReference type="EMBL" id="GGEC01078822">
    <property type="protein sequence ID" value="MBX59306.1"/>
    <property type="molecule type" value="Transcribed_RNA"/>
</dbReference>
<proteinExistence type="predicted"/>
<sequence>MQFDFVYHTNQCISALSVFSHLVVP</sequence>
<dbReference type="AlphaFoldDB" id="A0A2P2PX22"/>
<reference evidence="1" key="1">
    <citation type="submission" date="2018-02" db="EMBL/GenBank/DDBJ databases">
        <title>Rhizophora mucronata_Transcriptome.</title>
        <authorList>
            <person name="Meera S.P."/>
            <person name="Sreeshan A."/>
            <person name="Augustine A."/>
        </authorList>
    </citation>
    <scope>NUCLEOTIDE SEQUENCE</scope>
    <source>
        <tissue evidence="1">Leaf</tissue>
    </source>
</reference>
<name>A0A2P2PX22_RHIMU</name>
<protein>
    <submittedName>
        <fullName evidence="1">Uncharacterized protein</fullName>
    </submittedName>
</protein>